<evidence type="ECO:0000256" key="4">
    <source>
        <dbReference type="ARBA" id="ARBA00012546"/>
    </source>
</evidence>
<evidence type="ECO:0000256" key="3">
    <source>
        <dbReference type="ARBA" id="ARBA00008397"/>
    </source>
</evidence>
<dbReference type="InterPro" id="IPR032466">
    <property type="entry name" value="Metal_Hydrolase"/>
</dbReference>
<gene>
    <name evidence="7 8" type="primary">uxaC</name>
    <name evidence="8" type="ORF">ACFSR8_15340</name>
</gene>
<dbReference type="Gene3D" id="1.10.2020.10">
    <property type="entry name" value="uronate isomerase, domain 2, chain A"/>
    <property type="match status" value="1"/>
</dbReference>
<dbReference type="GO" id="GO:0008880">
    <property type="term" value="F:glucuronate isomerase activity"/>
    <property type="evidence" value="ECO:0007669"/>
    <property type="project" value="UniProtKB-EC"/>
</dbReference>
<comment type="catalytic activity">
    <reaction evidence="7">
        <text>aldehydo-D-galacturonate = keto-D-tagaturonate</text>
        <dbReference type="Rhea" id="RHEA:27702"/>
        <dbReference type="ChEBI" id="CHEBI:12952"/>
        <dbReference type="ChEBI" id="CHEBI:17886"/>
    </reaction>
</comment>
<keyword evidence="9" id="KW-1185">Reference proteome</keyword>
<keyword evidence="6 7" id="KW-0413">Isomerase</keyword>
<dbReference type="NCBIfam" id="NF002794">
    <property type="entry name" value="PRK02925.1"/>
    <property type="match status" value="1"/>
</dbReference>
<dbReference type="Pfam" id="PF02614">
    <property type="entry name" value="UxaC"/>
    <property type="match status" value="1"/>
</dbReference>
<evidence type="ECO:0000256" key="2">
    <source>
        <dbReference type="ARBA" id="ARBA00004892"/>
    </source>
</evidence>
<comment type="pathway">
    <text evidence="2 7">Carbohydrate metabolism; pentose and glucuronate interconversion.</text>
</comment>
<organism evidence="8 9">
    <name type="scientific">Hyunsoonleella rubra</name>
    <dbReference type="NCBI Taxonomy" id="1737062"/>
    <lineage>
        <taxon>Bacteria</taxon>
        <taxon>Pseudomonadati</taxon>
        <taxon>Bacteroidota</taxon>
        <taxon>Flavobacteriia</taxon>
        <taxon>Flavobacteriales</taxon>
        <taxon>Flavobacteriaceae</taxon>
    </lineage>
</organism>
<protein>
    <recommendedName>
        <fullName evidence="5 7">Uronate isomerase</fullName>
        <ecNumber evidence="4 7">5.3.1.12</ecNumber>
    </recommendedName>
    <alternativeName>
        <fullName evidence="7">Glucuronate isomerase</fullName>
    </alternativeName>
    <alternativeName>
        <fullName evidence="7">Uronic isomerase</fullName>
    </alternativeName>
</protein>
<dbReference type="HAMAP" id="MF_00675">
    <property type="entry name" value="UxaC"/>
    <property type="match status" value="1"/>
</dbReference>
<name>A0ABW5TE64_9FLAO</name>
<evidence type="ECO:0000313" key="9">
    <source>
        <dbReference type="Proteomes" id="UP001597476"/>
    </source>
</evidence>
<comment type="similarity">
    <text evidence="3 7">Belongs to the metallo-dependent hydrolases superfamily. Uronate isomerase family.</text>
</comment>
<dbReference type="PANTHER" id="PTHR30068:SF4">
    <property type="entry name" value="URONATE ISOMERASE"/>
    <property type="match status" value="1"/>
</dbReference>
<dbReference type="RefSeq" id="WP_380293611.1">
    <property type="nucleotide sequence ID" value="NZ_JBHULY010000039.1"/>
</dbReference>
<dbReference type="EC" id="5.3.1.12" evidence="4 7"/>
<dbReference type="InterPro" id="IPR003766">
    <property type="entry name" value="Uronate_isomerase"/>
</dbReference>
<evidence type="ECO:0000256" key="7">
    <source>
        <dbReference type="HAMAP-Rule" id="MF_00675"/>
    </source>
</evidence>
<accession>A0ABW5TE64</accession>
<evidence type="ECO:0000256" key="6">
    <source>
        <dbReference type="ARBA" id="ARBA00023235"/>
    </source>
</evidence>
<evidence type="ECO:0000256" key="1">
    <source>
        <dbReference type="ARBA" id="ARBA00001165"/>
    </source>
</evidence>
<dbReference type="Proteomes" id="UP001597476">
    <property type="component" value="Unassembled WGS sequence"/>
</dbReference>
<evidence type="ECO:0000313" key="8">
    <source>
        <dbReference type="EMBL" id="MFD2727597.1"/>
    </source>
</evidence>
<dbReference type="PANTHER" id="PTHR30068">
    <property type="entry name" value="URONATE ISOMERASE"/>
    <property type="match status" value="1"/>
</dbReference>
<dbReference type="EMBL" id="JBHULY010000039">
    <property type="protein sequence ID" value="MFD2727597.1"/>
    <property type="molecule type" value="Genomic_DNA"/>
</dbReference>
<sequence>MKAKNFISDNFILQTEVARELYHSYAKDLPIIDYHNHLSAKEIAENKPVKNISEAWLKGDHYKWRAMRANGIEEIYITGSATSNKEKFLKWAQTVPYTLRNPLFHWNQLELKRYFGVDDILQPSNAEDIYKKCNAILEDRTPAQLLEDMKVEVVCTTDDPTDDLYYHQEIAKSDFFTKVFPTFRPDTLMLIKDGTYLNYLEKLATCVGFKIDSIEALFKAIDERIEFFNDNGCRLSDYGISGAFAYIDFNEEEVDLIFKNKLKGESLSEQDAQKFRSAVLLHLGKKYHEKEWVQQFHLGVIRNNNDHLQNMVGADAGCDSIGDYTMIDSLSKFLNALSSTNQLAKTITYNLNPSQNETFATMMGNFQNSDCPGKMQWGSAWWFLDQKDGIENQINCLSNMGLLSRFVGMLTDSRSFLSFPRHEYFRRILCNLLGEDVERGLLPDDLEFLGKMVQDICYYNAKNYFDFN</sequence>
<comment type="caution">
    <text evidence="8">The sequence shown here is derived from an EMBL/GenBank/DDBJ whole genome shotgun (WGS) entry which is preliminary data.</text>
</comment>
<evidence type="ECO:0000256" key="5">
    <source>
        <dbReference type="ARBA" id="ARBA00020555"/>
    </source>
</evidence>
<dbReference type="Gene3D" id="3.20.20.140">
    <property type="entry name" value="Metal-dependent hydrolases"/>
    <property type="match status" value="1"/>
</dbReference>
<reference evidence="9" key="1">
    <citation type="journal article" date="2019" name="Int. J. Syst. Evol. Microbiol.">
        <title>The Global Catalogue of Microorganisms (GCM) 10K type strain sequencing project: providing services to taxonomists for standard genome sequencing and annotation.</title>
        <authorList>
            <consortium name="The Broad Institute Genomics Platform"/>
            <consortium name="The Broad Institute Genome Sequencing Center for Infectious Disease"/>
            <person name="Wu L."/>
            <person name="Ma J."/>
        </authorList>
    </citation>
    <scope>NUCLEOTIDE SEQUENCE [LARGE SCALE GENOMIC DNA]</scope>
    <source>
        <strain evidence="9">KCTC 42398</strain>
    </source>
</reference>
<dbReference type="SUPFAM" id="SSF51556">
    <property type="entry name" value="Metallo-dependent hydrolases"/>
    <property type="match status" value="1"/>
</dbReference>
<proteinExistence type="inferred from homology"/>
<comment type="catalytic activity">
    <reaction evidence="1 7">
        <text>D-glucuronate = D-fructuronate</text>
        <dbReference type="Rhea" id="RHEA:13049"/>
        <dbReference type="ChEBI" id="CHEBI:58720"/>
        <dbReference type="ChEBI" id="CHEBI:59863"/>
        <dbReference type="EC" id="5.3.1.12"/>
    </reaction>
</comment>